<dbReference type="Gene3D" id="1.10.238.10">
    <property type="entry name" value="EF-hand"/>
    <property type="match status" value="2"/>
</dbReference>
<dbReference type="InterPro" id="IPR018247">
    <property type="entry name" value="EF_Hand_1_Ca_BS"/>
</dbReference>
<protein>
    <submittedName>
        <fullName evidence="5">Caltractin</fullName>
    </submittedName>
</protein>
<dbReference type="PANTHER" id="PTHR23050">
    <property type="entry name" value="CALCIUM BINDING PROTEIN"/>
    <property type="match status" value="1"/>
</dbReference>
<keyword evidence="4" id="KW-1185">Reference proteome</keyword>
<dbReference type="SUPFAM" id="SSF47473">
    <property type="entry name" value="EF-hand"/>
    <property type="match status" value="1"/>
</dbReference>
<sequence>MTRPTLLVQDHQQQDLRPTLLRSRGPEAANQHPLLLQYKGIAAATADTATAAPAPATAFSPSEQEILREAFNVFDRDGDGLLQASEFRAACTALGVQTPEPMAAKMLLLEGRGSGVSFSEFCNFACGSFSLEEDISEAGNLFKLFDHGDKGYLTLRDLAEASECCGGAFSVEQLELMLRHLSPDGSGHVFLQQFKKLFTNKQRLAPRN</sequence>
<dbReference type="GeneID" id="34622227"/>
<evidence type="ECO:0000259" key="3">
    <source>
        <dbReference type="PROSITE" id="PS50222"/>
    </source>
</evidence>
<dbReference type="Pfam" id="PF13405">
    <property type="entry name" value="EF-hand_6"/>
    <property type="match status" value="1"/>
</dbReference>
<dbReference type="PROSITE" id="PS50222">
    <property type="entry name" value="EF_HAND_2"/>
    <property type="match status" value="1"/>
</dbReference>
<dbReference type="Proteomes" id="UP000515125">
    <property type="component" value="Unplaced"/>
</dbReference>
<feature type="domain" description="EF-hand" evidence="3">
    <location>
        <begin position="62"/>
        <end position="97"/>
    </location>
</feature>
<dbReference type="OrthoDB" id="343296at2759"/>
<dbReference type="SMART" id="SM00054">
    <property type="entry name" value="EFh"/>
    <property type="match status" value="2"/>
</dbReference>
<name>A0A6P6S307_9EIME</name>
<evidence type="ECO:0000256" key="2">
    <source>
        <dbReference type="ARBA" id="ARBA00022837"/>
    </source>
</evidence>
<dbReference type="PROSITE" id="PS00018">
    <property type="entry name" value="EF_HAND_1"/>
    <property type="match status" value="1"/>
</dbReference>
<dbReference type="RefSeq" id="XP_026194057.1">
    <property type="nucleotide sequence ID" value="XM_026338272.1"/>
</dbReference>
<gene>
    <name evidence="5" type="primary">LOC34622227</name>
</gene>
<proteinExistence type="predicted"/>
<dbReference type="InterPro" id="IPR011992">
    <property type="entry name" value="EF-hand-dom_pair"/>
</dbReference>
<dbReference type="CDD" id="cd00051">
    <property type="entry name" value="EFh"/>
    <property type="match status" value="1"/>
</dbReference>
<accession>A0A6P6S307</accession>
<reference evidence="5" key="1">
    <citation type="submission" date="2025-08" db="UniProtKB">
        <authorList>
            <consortium name="RefSeq"/>
        </authorList>
    </citation>
    <scope>IDENTIFICATION</scope>
</reference>
<dbReference type="AlphaFoldDB" id="A0A6P6S307"/>
<evidence type="ECO:0000313" key="4">
    <source>
        <dbReference type="Proteomes" id="UP000515125"/>
    </source>
</evidence>
<organism evidence="4 5">
    <name type="scientific">Cyclospora cayetanensis</name>
    <dbReference type="NCBI Taxonomy" id="88456"/>
    <lineage>
        <taxon>Eukaryota</taxon>
        <taxon>Sar</taxon>
        <taxon>Alveolata</taxon>
        <taxon>Apicomplexa</taxon>
        <taxon>Conoidasida</taxon>
        <taxon>Coccidia</taxon>
        <taxon>Eucoccidiorida</taxon>
        <taxon>Eimeriorina</taxon>
        <taxon>Eimeriidae</taxon>
        <taxon>Cyclospora</taxon>
    </lineage>
</organism>
<keyword evidence="1" id="KW-0677">Repeat</keyword>
<dbReference type="InterPro" id="IPR002048">
    <property type="entry name" value="EF_hand_dom"/>
</dbReference>
<keyword evidence="2" id="KW-0106">Calcium</keyword>
<evidence type="ECO:0000256" key="1">
    <source>
        <dbReference type="ARBA" id="ARBA00022737"/>
    </source>
</evidence>
<evidence type="ECO:0000313" key="5">
    <source>
        <dbReference type="RefSeq" id="XP_026194057.1"/>
    </source>
</evidence>
<dbReference type="GO" id="GO:0005509">
    <property type="term" value="F:calcium ion binding"/>
    <property type="evidence" value="ECO:0007669"/>
    <property type="project" value="InterPro"/>
</dbReference>
<dbReference type="InterPro" id="IPR050145">
    <property type="entry name" value="Centrin_CML-like"/>
</dbReference>